<protein>
    <submittedName>
        <fullName evidence="1">Uncharacterized protein</fullName>
    </submittedName>
</protein>
<proteinExistence type="predicted"/>
<accession>A0A1A8VKQ7</accession>
<dbReference type="EMBL" id="FLQU01000001">
    <property type="protein sequence ID" value="SBS79818.1"/>
    <property type="molecule type" value="Genomic_DNA"/>
</dbReference>
<sequence>MIYFFNSSFNKNLIKRKKHYGAWAKERFLFSSKRVPIVCVKTSKGVKQMISYIENTYSNDKREKRDNFEKYFGKNDVTSFLCADSNYERMYNYWRNFHFKKKRSDSKEDNVVNASDNPRCSINNNSNINNNDNSNDRHEYLNSVFKLCSDEHGDMNIVKKNIIGIYVPIHKNIHSININYFYIFKNLKELMNGKLFYELYFILPSCIFLFSFAQFFKELIYYKKIIEYAKMEKNRKVGEILQKKIKNNLLMKIYRQKEDTLKRELKNDLGKIFSHKYTKVIYEDSLELASFLYNFLKINSFNWIDLHHLYQYIIALYDLKILKHNIYGVIPILFPDLYNNSLVYACTKTGNVEIQHLKNKRQMDLPQNDRRTCQSETLSEYTKLGVRTPLNSNEGESNFLHTKKNIMSIYNYNDDSNDLINFEKQLIHILYIFPCAHKLLIKYKDLEGYNICYKMNELIEKYRLMHIFKGNHLYKKSQKLRYTEKIKKWKDVFNTDNNEYHYDDGSNRLMNSLCSKLNINEEIIYNHQFIVGKNIYAYIYEKNKGRKNIIFRLNLNSKEVIFRNILSRKNCSIYDKKEKIYKYRHLLKNVNNCLFSNKSKVFHSRNRKVYNYKNNMLVGLLYDKENNFHYFDDKQVGDVVLCSICDISSCGKYLYLQRFDNKNLIFHFRKEKYINLEKNYDYDDITKIDEDRLKEIL</sequence>
<dbReference type="EMBL" id="FLQV01000003">
    <property type="protein sequence ID" value="SBS80265.1"/>
    <property type="molecule type" value="Genomic_DNA"/>
</dbReference>
<organism evidence="1 4">
    <name type="scientific">Plasmodium ovale curtisi</name>
    <dbReference type="NCBI Taxonomy" id="864141"/>
    <lineage>
        <taxon>Eukaryota</taxon>
        <taxon>Sar</taxon>
        <taxon>Alveolata</taxon>
        <taxon>Apicomplexa</taxon>
        <taxon>Aconoidasida</taxon>
        <taxon>Haemosporida</taxon>
        <taxon>Plasmodiidae</taxon>
        <taxon>Plasmodium</taxon>
        <taxon>Plasmodium (Plasmodium)</taxon>
    </lineage>
</organism>
<name>A0A1A8VKQ7_PLAOA</name>
<dbReference type="VEuPathDB" id="PlasmoDB:PocGH01_01011200"/>
<evidence type="ECO:0000313" key="4">
    <source>
        <dbReference type="Proteomes" id="UP000078560"/>
    </source>
</evidence>
<gene>
    <name evidence="2" type="ORF">POVCU1_000080</name>
    <name evidence="1" type="ORF">POVCU2_0000040</name>
</gene>
<evidence type="ECO:0000313" key="2">
    <source>
        <dbReference type="EMBL" id="SBS80265.1"/>
    </source>
</evidence>
<dbReference type="Proteomes" id="UP000078546">
    <property type="component" value="Unassembled WGS sequence"/>
</dbReference>
<evidence type="ECO:0000313" key="3">
    <source>
        <dbReference type="Proteomes" id="UP000078546"/>
    </source>
</evidence>
<reference evidence="3 4" key="2">
    <citation type="submission" date="2016-05" db="EMBL/GenBank/DDBJ databases">
        <authorList>
            <person name="Naeem Raeece"/>
        </authorList>
    </citation>
    <scope>NUCLEOTIDE SEQUENCE [LARGE SCALE GENOMIC DNA]</scope>
</reference>
<dbReference type="AlphaFoldDB" id="A0A1A8VKQ7"/>
<reference evidence="1" key="1">
    <citation type="submission" date="2016-05" db="EMBL/GenBank/DDBJ databases">
        <authorList>
            <person name="Lavstsen T."/>
            <person name="Jespersen J.S."/>
        </authorList>
    </citation>
    <scope>NUCLEOTIDE SEQUENCE [LARGE SCALE GENOMIC DNA]</scope>
</reference>
<evidence type="ECO:0000313" key="1">
    <source>
        <dbReference type="EMBL" id="SBS79818.1"/>
    </source>
</evidence>
<dbReference type="Proteomes" id="UP000078560">
    <property type="component" value="Unassembled WGS sequence"/>
</dbReference>